<dbReference type="PANTHER" id="PTHR22950:SF680">
    <property type="entry name" value="PROTON-COUPLED AMINO ACID TRANSPORTER 4-LIKE PROTEIN"/>
    <property type="match status" value="1"/>
</dbReference>
<evidence type="ECO:0000313" key="8">
    <source>
        <dbReference type="EMBL" id="KAB0792725.1"/>
    </source>
</evidence>
<feature type="transmembrane region" description="Helical" evidence="6">
    <location>
        <begin position="240"/>
        <end position="258"/>
    </location>
</feature>
<comment type="subcellular location">
    <subcellularLocation>
        <location evidence="1">Membrane</location>
        <topology evidence="1">Multi-pass membrane protein</topology>
    </subcellularLocation>
</comment>
<feature type="compositionally biased region" description="Polar residues" evidence="5">
    <location>
        <begin position="20"/>
        <end position="29"/>
    </location>
</feature>
<dbReference type="PANTHER" id="PTHR22950">
    <property type="entry name" value="AMINO ACID TRANSPORTER"/>
    <property type="match status" value="1"/>
</dbReference>
<feature type="domain" description="Amino acid transporter transmembrane" evidence="7">
    <location>
        <begin position="42"/>
        <end position="444"/>
    </location>
</feature>
<feature type="transmembrane region" description="Helical" evidence="6">
    <location>
        <begin position="73"/>
        <end position="95"/>
    </location>
</feature>
<keyword evidence="3 6" id="KW-1133">Transmembrane helix</keyword>
<dbReference type="Proteomes" id="UP000327044">
    <property type="component" value="Unassembled WGS sequence"/>
</dbReference>
<dbReference type="GO" id="GO:0015179">
    <property type="term" value="F:L-amino acid transmembrane transporter activity"/>
    <property type="evidence" value="ECO:0007669"/>
    <property type="project" value="TreeGrafter"/>
</dbReference>
<dbReference type="AlphaFoldDB" id="A0A5N4A5X5"/>
<sequence>MVQEQHTNFEPDRSVETNSEKTTAVNTTNDYDPYSHRVVRRPTTNLETLVHLFKCSCGTGILAMPKAFSYSGYTVGIIGTIVIGFLVTYCVHLIIRCEYELCKRRRVASLTYPGIAEAAFADGPKAMQKIAPYAGHVINAFLFVYQMGSCCVYLVFIAVNVEAVVSQYTEGYGTEMYILMFLVPLVLINWIRDLKRLAPLSTVANCVTLVSLAIILYYTIERGPTFSARKPVGDLRDFPLFFGTVIFAIEAIGVIIPLENEMKHPQAFGGTFGVLNQGMGAIVVLYGCVGLLGYLSYGSTTEGTVTLNLPKDEIVAQIVKVSLASSIFISYTIQYYVAIDIAWNHYLGPKFEKHPRVGLIEYTLRTFLVVLTCALAAAVPALDLFISLFGALCLSAVGIAIPAAIECGTFWYQTRGWRLCWMITKNVALVLFGLCGLIVGTYTSLRDIIARFL</sequence>
<evidence type="ECO:0000256" key="1">
    <source>
        <dbReference type="ARBA" id="ARBA00004141"/>
    </source>
</evidence>
<evidence type="ECO:0000256" key="6">
    <source>
        <dbReference type="SAM" id="Phobius"/>
    </source>
</evidence>
<keyword evidence="4 6" id="KW-0472">Membrane</keyword>
<feature type="region of interest" description="Disordered" evidence="5">
    <location>
        <begin position="1"/>
        <end position="29"/>
    </location>
</feature>
<dbReference type="FunCoup" id="A0A5N4A5X5">
    <property type="interactions" value="21"/>
</dbReference>
<feature type="transmembrane region" description="Helical" evidence="6">
    <location>
        <begin position="279"/>
        <end position="297"/>
    </location>
</feature>
<keyword evidence="9" id="KW-1185">Reference proteome</keyword>
<feature type="transmembrane region" description="Helical" evidence="6">
    <location>
        <begin position="203"/>
        <end position="220"/>
    </location>
</feature>
<dbReference type="OrthoDB" id="1684102at2759"/>
<evidence type="ECO:0000256" key="5">
    <source>
        <dbReference type="SAM" id="MobiDB-lite"/>
    </source>
</evidence>
<evidence type="ECO:0000256" key="2">
    <source>
        <dbReference type="ARBA" id="ARBA00022692"/>
    </source>
</evidence>
<dbReference type="InParanoid" id="A0A5N4A5X5"/>
<comment type="caution">
    <text evidence="8">The sequence shown here is derived from an EMBL/GenBank/DDBJ whole genome shotgun (WGS) entry which is preliminary data.</text>
</comment>
<feature type="transmembrane region" description="Helical" evidence="6">
    <location>
        <begin position="317"/>
        <end position="338"/>
    </location>
</feature>
<dbReference type="EMBL" id="VVIM01000010">
    <property type="protein sequence ID" value="KAB0792725.1"/>
    <property type="molecule type" value="Genomic_DNA"/>
</dbReference>
<feature type="transmembrane region" description="Helical" evidence="6">
    <location>
        <begin position="426"/>
        <end position="445"/>
    </location>
</feature>
<dbReference type="Pfam" id="PF01490">
    <property type="entry name" value="Aa_trans"/>
    <property type="match status" value="1"/>
</dbReference>
<evidence type="ECO:0000313" key="9">
    <source>
        <dbReference type="Proteomes" id="UP000327044"/>
    </source>
</evidence>
<evidence type="ECO:0000259" key="7">
    <source>
        <dbReference type="Pfam" id="PF01490"/>
    </source>
</evidence>
<proteinExistence type="predicted"/>
<accession>A0A5N4A5X5</accession>
<feature type="transmembrane region" description="Helical" evidence="6">
    <location>
        <begin position="171"/>
        <end position="191"/>
    </location>
</feature>
<reference evidence="8 9" key="1">
    <citation type="journal article" date="2018" name="Elife">
        <title>Firefly genomes illuminate parallel origins of bioluminescence in beetles.</title>
        <authorList>
            <person name="Fallon T.R."/>
            <person name="Lower S.E."/>
            <person name="Chang C.H."/>
            <person name="Bessho-Uehara M."/>
            <person name="Martin G.J."/>
            <person name="Bewick A.J."/>
            <person name="Behringer M."/>
            <person name="Debat H.J."/>
            <person name="Wong I."/>
            <person name="Day J.C."/>
            <person name="Suvorov A."/>
            <person name="Silva C.J."/>
            <person name="Stanger-Hall K.F."/>
            <person name="Hall D.W."/>
            <person name="Schmitz R.J."/>
            <person name="Nelson D.R."/>
            <person name="Lewis S.M."/>
            <person name="Shigenobu S."/>
            <person name="Bybee S.M."/>
            <person name="Larracuente A.M."/>
            <person name="Oba Y."/>
            <person name="Weng J.K."/>
        </authorList>
    </citation>
    <scope>NUCLEOTIDE SEQUENCE [LARGE SCALE GENOMIC DNA]</scope>
    <source>
        <strain evidence="8">1611_PpyrPB1</strain>
        <tissue evidence="8">Whole body</tissue>
    </source>
</reference>
<feature type="compositionally biased region" description="Basic and acidic residues" evidence="5">
    <location>
        <begin position="7"/>
        <end position="19"/>
    </location>
</feature>
<feature type="transmembrane region" description="Helical" evidence="6">
    <location>
        <begin position="359"/>
        <end position="379"/>
    </location>
</feature>
<organism evidence="8 9">
    <name type="scientific">Photinus pyralis</name>
    <name type="common">Common eastern firefly</name>
    <name type="synonym">Lampyris pyralis</name>
    <dbReference type="NCBI Taxonomy" id="7054"/>
    <lineage>
        <taxon>Eukaryota</taxon>
        <taxon>Metazoa</taxon>
        <taxon>Ecdysozoa</taxon>
        <taxon>Arthropoda</taxon>
        <taxon>Hexapoda</taxon>
        <taxon>Insecta</taxon>
        <taxon>Pterygota</taxon>
        <taxon>Neoptera</taxon>
        <taxon>Endopterygota</taxon>
        <taxon>Coleoptera</taxon>
        <taxon>Polyphaga</taxon>
        <taxon>Elateriformia</taxon>
        <taxon>Elateroidea</taxon>
        <taxon>Lampyridae</taxon>
        <taxon>Lampyrinae</taxon>
        <taxon>Photinus</taxon>
    </lineage>
</organism>
<keyword evidence="2 6" id="KW-0812">Transmembrane</keyword>
<evidence type="ECO:0000256" key="3">
    <source>
        <dbReference type="ARBA" id="ARBA00022989"/>
    </source>
</evidence>
<dbReference type="InterPro" id="IPR013057">
    <property type="entry name" value="AA_transpt_TM"/>
</dbReference>
<dbReference type="GO" id="GO:0005774">
    <property type="term" value="C:vacuolar membrane"/>
    <property type="evidence" value="ECO:0007669"/>
    <property type="project" value="TreeGrafter"/>
</dbReference>
<evidence type="ECO:0000256" key="4">
    <source>
        <dbReference type="ARBA" id="ARBA00023136"/>
    </source>
</evidence>
<protein>
    <recommendedName>
        <fullName evidence="7">Amino acid transporter transmembrane domain-containing protein</fullName>
    </recommendedName>
</protein>
<feature type="transmembrane region" description="Helical" evidence="6">
    <location>
        <begin position="385"/>
        <end position="405"/>
    </location>
</feature>
<name>A0A5N4A5X5_PHOPY</name>
<gene>
    <name evidence="8" type="ORF">PPYR_14684</name>
</gene>
<feature type="transmembrane region" description="Helical" evidence="6">
    <location>
        <begin position="137"/>
        <end position="159"/>
    </location>
</feature>